<dbReference type="Proteomes" id="UP001054252">
    <property type="component" value="Unassembled WGS sequence"/>
</dbReference>
<dbReference type="AlphaFoldDB" id="A0AAV5J398"/>
<feature type="compositionally biased region" description="Basic and acidic residues" evidence="1">
    <location>
        <begin position="25"/>
        <end position="47"/>
    </location>
</feature>
<proteinExistence type="predicted"/>
<evidence type="ECO:0000313" key="3">
    <source>
        <dbReference type="Proteomes" id="UP001054252"/>
    </source>
</evidence>
<name>A0AAV5J398_9ROSI</name>
<dbReference type="PANTHER" id="PTHR35686">
    <property type="entry name" value="KINETOCHORE PROTEIN"/>
    <property type="match status" value="1"/>
</dbReference>
<feature type="compositionally biased region" description="Polar residues" evidence="1">
    <location>
        <begin position="1"/>
        <end position="10"/>
    </location>
</feature>
<dbReference type="PANTHER" id="PTHR35686:SF1">
    <property type="entry name" value="KINETOCHORE PROTEIN"/>
    <property type="match status" value="1"/>
</dbReference>
<feature type="region of interest" description="Disordered" evidence="1">
    <location>
        <begin position="1"/>
        <end position="47"/>
    </location>
</feature>
<protein>
    <submittedName>
        <fullName evidence="2">Uncharacterized protein</fullName>
    </submittedName>
</protein>
<evidence type="ECO:0000256" key="1">
    <source>
        <dbReference type="SAM" id="MobiDB-lite"/>
    </source>
</evidence>
<gene>
    <name evidence="2" type="ORF">SLEP1_g17018</name>
</gene>
<evidence type="ECO:0000313" key="2">
    <source>
        <dbReference type="EMBL" id="GKV04933.1"/>
    </source>
</evidence>
<dbReference type="EMBL" id="BPVZ01000022">
    <property type="protein sequence ID" value="GKV04933.1"/>
    <property type="molecule type" value="Genomic_DNA"/>
</dbReference>
<reference evidence="2 3" key="1">
    <citation type="journal article" date="2021" name="Commun. Biol.">
        <title>The genome of Shorea leprosula (Dipterocarpaceae) highlights the ecological relevance of drought in aseasonal tropical rainforests.</title>
        <authorList>
            <person name="Ng K.K.S."/>
            <person name="Kobayashi M.J."/>
            <person name="Fawcett J.A."/>
            <person name="Hatakeyama M."/>
            <person name="Paape T."/>
            <person name="Ng C.H."/>
            <person name="Ang C.C."/>
            <person name="Tnah L.H."/>
            <person name="Lee C.T."/>
            <person name="Nishiyama T."/>
            <person name="Sese J."/>
            <person name="O'Brien M.J."/>
            <person name="Copetti D."/>
            <person name="Mohd Noor M.I."/>
            <person name="Ong R.C."/>
            <person name="Putra M."/>
            <person name="Sireger I.Z."/>
            <person name="Indrioko S."/>
            <person name="Kosugi Y."/>
            <person name="Izuno A."/>
            <person name="Isagi Y."/>
            <person name="Lee S.L."/>
            <person name="Shimizu K.K."/>
        </authorList>
    </citation>
    <scope>NUCLEOTIDE SEQUENCE [LARGE SCALE GENOMIC DNA]</scope>
    <source>
        <strain evidence="2">214</strain>
    </source>
</reference>
<sequence>MWRQNNFKGNSDSDQSISDDEDFNLDLRDDRASFGGGEEKVREKEDGLQLQSRLEILKGITGPSCGRKTNDSSLVACKEGSSSLEDDVEVPDSPNKVDYYVSSLKTYKHIANEEVLSDDEESNKLPNFSVVPSAKRSHCSFGREEQDRECRWSLVTKEAEALNHLNKNLLHFSHSSCSKEDQSCRGILILTFMNIGKWSCGFQEHSMAELLDDLQDNTSLPRWHSKIASRTRGKRALPAFRKHSCSLGDRTIDGEDLPELMVGDSSSDDEADYQNLKLVIPEMKKTMADRFQEALGATSLSNEVAIAAAPKPLCSGLFGKLQQVVQQEKEKDLHFLKKLQSGAIEEPSCIDVQIMSRYLDAKLTVCHCLFIKATEDIWSPDGAKEMENEGKKMIVIFNQRICGNVNLEIGNSIRIYPQWKEVQVKGNAEKILLSTYFSQI</sequence>
<accession>A0AAV5J398</accession>
<organism evidence="2 3">
    <name type="scientific">Rubroshorea leprosula</name>
    <dbReference type="NCBI Taxonomy" id="152421"/>
    <lineage>
        <taxon>Eukaryota</taxon>
        <taxon>Viridiplantae</taxon>
        <taxon>Streptophyta</taxon>
        <taxon>Embryophyta</taxon>
        <taxon>Tracheophyta</taxon>
        <taxon>Spermatophyta</taxon>
        <taxon>Magnoliopsida</taxon>
        <taxon>eudicotyledons</taxon>
        <taxon>Gunneridae</taxon>
        <taxon>Pentapetalae</taxon>
        <taxon>rosids</taxon>
        <taxon>malvids</taxon>
        <taxon>Malvales</taxon>
        <taxon>Dipterocarpaceae</taxon>
        <taxon>Rubroshorea</taxon>
    </lineage>
</organism>
<keyword evidence="3" id="KW-1185">Reference proteome</keyword>
<comment type="caution">
    <text evidence="2">The sequence shown here is derived from an EMBL/GenBank/DDBJ whole genome shotgun (WGS) entry which is preliminary data.</text>
</comment>